<keyword evidence="2" id="KW-1185">Reference proteome</keyword>
<name>A0A7D9F0R6_PARCT</name>
<dbReference type="EMBL" id="CACRXK020010677">
    <property type="protein sequence ID" value="CAB4019902.1"/>
    <property type="molecule type" value="Genomic_DNA"/>
</dbReference>
<dbReference type="AlphaFoldDB" id="A0A7D9F0R6"/>
<organism evidence="1 2">
    <name type="scientific">Paramuricea clavata</name>
    <name type="common">Red gorgonian</name>
    <name type="synonym">Violescent sea-whip</name>
    <dbReference type="NCBI Taxonomy" id="317549"/>
    <lineage>
        <taxon>Eukaryota</taxon>
        <taxon>Metazoa</taxon>
        <taxon>Cnidaria</taxon>
        <taxon>Anthozoa</taxon>
        <taxon>Octocorallia</taxon>
        <taxon>Malacalcyonacea</taxon>
        <taxon>Plexauridae</taxon>
        <taxon>Paramuricea</taxon>
    </lineage>
</organism>
<dbReference type="Proteomes" id="UP001152795">
    <property type="component" value="Unassembled WGS sequence"/>
</dbReference>
<proteinExistence type="predicted"/>
<protein>
    <submittedName>
        <fullName evidence="1">Uncharacterized protein</fullName>
    </submittedName>
</protein>
<evidence type="ECO:0000313" key="1">
    <source>
        <dbReference type="EMBL" id="CAB4019902.1"/>
    </source>
</evidence>
<reference evidence="1" key="1">
    <citation type="submission" date="2020-04" db="EMBL/GenBank/DDBJ databases">
        <authorList>
            <person name="Alioto T."/>
            <person name="Alioto T."/>
            <person name="Gomez Garrido J."/>
        </authorList>
    </citation>
    <scope>NUCLEOTIDE SEQUENCE</scope>
    <source>
        <strain evidence="1">A484AB</strain>
    </source>
</reference>
<accession>A0A7D9F0R6</accession>
<gene>
    <name evidence="1" type="ORF">PACLA_8A053340</name>
</gene>
<comment type="caution">
    <text evidence="1">The sequence shown here is derived from an EMBL/GenBank/DDBJ whole genome shotgun (WGS) entry which is preliminary data.</text>
</comment>
<sequence>MLQRERPRLIETRNYKDFEAEIFLYDLSNQPWDNIKQLDDPNEMLSTWNTLFLNTLNTHTPIRKRVRNTEAPWITPDIKKLMFKRDNLKKKATVSETSRSWELYQKAWNKTNNKIQEAKLLYQYYIILIQVKNGIFPNDVKVAKVSPVFKTSDRKDRSN</sequence>
<evidence type="ECO:0000313" key="2">
    <source>
        <dbReference type="Proteomes" id="UP001152795"/>
    </source>
</evidence>